<dbReference type="CDD" id="cd07709">
    <property type="entry name" value="flavodiiron_proteins_MBL-fold"/>
    <property type="match status" value="1"/>
</dbReference>
<dbReference type="Proteomes" id="UP000192368">
    <property type="component" value="Unassembled WGS sequence"/>
</dbReference>
<dbReference type="InterPro" id="IPR045761">
    <property type="entry name" value="ODP_dom"/>
</dbReference>
<feature type="domain" description="Flavodoxin-like" evidence="2">
    <location>
        <begin position="255"/>
        <end position="394"/>
    </location>
</feature>
<dbReference type="PANTHER" id="PTHR43717">
    <property type="entry name" value="ANAEROBIC NITRIC OXIDE REDUCTASE FLAVORUBREDOXIN"/>
    <property type="match status" value="1"/>
</dbReference>
<evidence type="ECO:0000313" key="4">
    <source>
        <dbReference type="Proteomes" id="UP000192368"/>
    </source>
</evidence>
<accession>A0A1W1V731</accession>
<dbReference type="RefSeq" id="WP_084231004.1">
    <property type="nucleotide sequence ID" value="NZ_FWWR01000009.1"/>
</dbReference>
<dbReference type="Pfam" id="PF00258">
    <property type="entry name" value="Flavodoxin_1"/>
    <property type="match status" value="1"/>
</dbReference>
<dbReference type="InterPro" id="IPR001279">
    <property type="entry name" value="Metallo-B-lactamas"/>
</dbReference>
<dbReference type="GO" id="GO:0009055">
    <property type="term" value="F:electron transfer activity"/>
    <property type="evidence" value="ECO:0007669"/>
    <property type="project" value="InterPro"/>
</dbReference>
<comment type="similarity">
    <text evidence="1">In the N-terminal section; belongs to the zinc metallo-hydrolase group 3 family.</text>
</comment>
<dbReference type="EMBL" id="FWWR01000009">
    <property type="protein sequence ID" value="SMB88831.1"/>
    <property type="molecule type" value="Genomic_DNA"/>
</dbReference>
<dbReference type="InterPro" id="IPR029039">
    <property type="entry name" value="Flavoprotein-like_sf"/>
</dbReference>
<dbReference type="GO" id="GO:0046872">
    <property type="term" value="F:metal ion binding"/>
    <property type="evidence" value="ECO:0007669"/>
    <property type="project" value="InterPro"/>
</dbReference>
<dbReference type="Pfam" id="PF19583">
    <property type="entry name" value="ODP"/>
    <property type="match status" value="1"/>
</dbReference>
<dbReference type="InterPro" id="IPR036866">
    <property type="entry name" value="RibonucZ/Hydroxyglut_hydro"/>
</dbReference>
<dbReference type="PIRSF" id="PIRSF005243">
    <property type="entry name" value="ROO"/>
    <property type="match status" value="1"/>
</dbReference>
<dbReference type="STRING" id="573058.SAMN00017477_1472"/>
<dbReference type="PANTHER" id="PTHR43717:SF1">
    <property type="entry name" value="ANAEROBIC NITRIC OXIDE REDUCTASE FLAVORUBREDOXIN"/>
    <property type="match status" value="1"/>
</dbReference>
<dbReference type="SUPFAM" id="SSF56281">
    <property type="entry name" value="Metallo-hydrolase/oxidoreductase"/>
    <property type="match status" value="1"/>
</dbReference>
<evidence type="ECO:0000256" key="1">
    <source>
        <dbReference type="ARBA" id="ARBA00007121"/>
    </source>
</evidence>
<organism evidence="3 4">
    <name type="scientific">Peptoniphilus asaccharolyticus DSM 20463</name>
    <dbReference type="NCBI Taxonomy" id="573058"/>
    <lineage>
        <taxon>Bacteria</taxon>
        <taxon>Bacillati</taxon>
        <taxon>Bacillota</taxon>
        <taxon>Tissierellia</taxon>
        <taxon>Tissierellales</taxon>
        <taxon>Peptoniphilaceae</taxon>
        <taxon>Peptoniphilus</taxon>
    </lineage>
</organism>
<dbReference type="SMART" id="SM00849">
    <property type="entry name" value="Lactamase_B"/>
    <property type="match status" value="1"/>
</dbReference>
<dbReference type="InterPro" id="IPR008254">
    <property type="entry name" value="Flavodoxin/NO_synth"/>
</dbReference>
<dbReference type="PROSITE" id="PS00201">
    <property type="entry name" value="FLAVODOXIN"/>
    <property type="match status" value="1"/>
</dbReference>
<dbReference type="SUPFAM" id="SSF52218">
    <property type="entry name" value="Flavoproteins"/>
    <property type="match status" value="1"/>
</dbReference>
<dbReference type="Gene3D" id="3.60.15.10">
    <property type="entry name" value="Ribonuclease Z/Hydroxyacylglutathione hydrolase-like"/>
    <property type="match status" value="1"/>
</dbReference>
<proteinExistence type="inferred from homology"/>
<dbReference type="OrthoDB" id="9807946at2"/>
<keyword evidence="4" id="KW-1185">Reference proteome</keyword>
<dbReference type="InterPro" id="IPR001226">
    <property type="entry name" value="Flavodoxin_CS"/>
</dbReference>
<protein>
    <submittedName>
        <fullName evidence="3">Flavorubredoxin</fullName>
    </submittedName>
</protein>
<reference evidence="4" key="1">
    <citation type="submission" date="2017-04" db="EMBL/GenBank/DDBJ databases">
        <authorList>
            <person name="Varghese N."/>
            <person name="Submissions S."/>
        </authorList>
    </citation>
    <scope>NUCLEOTIDE SEQUENCE [LARGE SCALE GENOMIC DNA]</scope>
    <source>
        <strain evidence="4">DSM 20463</strain>
    </source>
</reference>
<dbReference type="InterPro" id="IPR016440">
    <property type="entry name" value="Rubredoxin-O_OxRdtase"/>
</dbReference>
<evidence type="ECO:0000259" key="2">
    <source>
        <dbReference type="PROSITE" id="PS50902"/>
    </source>
</evidence>
<evidence type="ECO:0000313" key="3">
    <source>
        <dbReference type="EMBL" id="SMB88831.1"/>
    </source>
</evidence>
<dbReference type="AlphaFoldDB" id="A0A1W1V731"/>
<name>A0A1W1V731_PEPAS</name>
<dbReference type="GO" id="GO:0016651">
    <property type="term" value="F:oxidoreductase activity, acting on NAD(P)H"/>
    <property type="evidence" value="ECO:0007669"/>
    <property type="project" value="UniProtKB-ARBA"/>
</dbReference>
<sequence>MNNLLTEKIQENLYYIGVNDRITQLFEGMWPLPDGVAYNAYLLTGEVSICMDVVKDTTVQGFLEKLYEILGDKDLDYLVINHVEPDHSSGIVELLSIYPHVKIICNKKTVPLLESYYGITENIIEVKDGEVLKLGDRELTFYMTPMVHWPESMVCYEEATKTLFSQDIFGGFGTLNGAIFDDEVKFDDYYLSETTRYFINIVGKYSGQALRALNKLETLDIKTICPVHGVVWRKDPSKILDLYTRLSKQEVTDGVVIIYGSMYGNTERMAEAVAKGVVEGGISDVRIRDISKTSLSYLLADTWKYKGVILGSCSYNNNIFPPMSFLLEELKHQKMKNNVWGFFGSFSWSGGAMKRFDQFAEEMKCDVLEIKPEIKGAATDEQIQELKDLGKEMAKRILDDRNKKED</sequence>
<dbReference type="PROSITE" id="PS50902">
    <property type="entry name" value="FLAVODOXIN_LIKE"/>
    <property type="match status" value="1"/>
</dbReference>
<dbReference type="GO" id="GO:0010181">
    <property type="term" value="F:FMN binding"/>
    <property type="evidence" value="ECO:0007669"/>
    <property type="project" value="InterPro"/>
</dbReference>
<gene>
    <name evidence="3" type="ORF">SAMN00017477_1472</name>
</gene>
<dbReference type="Gene3D" id="3.40.50.360">
    <property type="match status" value="1"/>
</dbReference>